<feature type="binding site" evidence="4">
    <location>
        <begin position="70"/>
        <end position="76"/>
    </location>
    <ligand>
        <name>GTP</name>
        <dbReference type="ChEBI" id="CHEBI:37565"/>
    </ligand>
</feature>
<feature type="binding site" evidence="5">
    <location>
        <position position="76"/>
    </location>
    <ligand>
        <name>Mg(2+)</name>
        <dbReference type="ChEBI" id="CHEBI:18420"/>
    </ligand>
</feature>
<feature type="binding site" evidence="4">
    <location>
        <begin position="95"/>
        <end position="99"/>
    </location>
    <ligand>
        <name>GTP</name>
        <dbReference type="ChEBI" id="CHEBI:37565"/>
    </ligand>
</feature>
<reference evidence="7" key="1">
    <citation type="submission" date="2022-11" db="UniProtKB">
        <authorList>
            <consortium name="WormBaseParasite"/>
        </authorList>
    </citation>
    <scope>IDENTIFICATION</scope>
</reference>
<dbReference type="PANTHER" id="PTHR10218:SF225">
    <property type="entry name" value="GUANINE NUCLEOTIDE-BINDING PROTEIN ALPHA-10 SUBUNIT"/>
    <property type="match status" value="1"/>
</dbReference>
<evidence type="ECO:0000313" key="6">
    <source>
        <dbReference type="Proteomes" id="UP000887563"/>
    </source>
</evidence>
<proteinExistence type="predicted"/>
<protein>
    <submittedName>
        <fullName evidence="7">Uncharacterized protein</fullName>
    </submittedName>
</protein>
<dbReference type="SUPFAM" id="SSF52540">
    <property type="entry name" value="P-loop containing nucleoside triphosphate hydrolases"/>
    <property type="match status" value="1"/>
</dbReference>
<dbReference type="Gene3D" id="1.10.400.10">
    <property type="entry name" value="GI Alpha 1, domain 2-like"/>
    <property type="match status" value="1"/>
</dbReference>
<dbReference type="InterPro" id="IPR011025">
    <property type="entry name" value="GproteinA_insert"/>
</dbReference>
<evidence type="ECO:0000256" key="1">
    <source>
        <dbReference type="ARBA" id="ARBA00022741"/>
    </source>
</evidence>
<keyword evidence="2 4" id="KW-0342">GTP-binding</keyword>
<dbReference type="GO" id="GO:0005525">
    <property type="term" value="F:GTP binding"/>
    <property type="evidence" value="ECO:0007669"/>
    <property type="project" value="UniProtKB-KW"/>
</dbReference>
<dbReference type="GO" id="GO:0005737">
    <property type="term" value="C:cytoplasm"/>
    <property type="evidence" value="ECO:0007669"/>
    <property type="project" value="TreeGrafter"/>
</dbReference>
<dbReference type="InterPro" id="IPR027417">
    <property type="entry name" value="P-loop_NTPase"/>
</dbReference>
<dbReference type="GO" id="GO:0003924">
    <property type="term" value="F:GTPase activity"/>
    <property type="evidence" value="ECO:0007669"/>
    <property type="project" value="InterPro"/>
</dbReference>
<evidence type="ECO:0000256" key="2">
    <source>
        <dbReference type="ARBA" id="ARBA00023134"/>
    </source>
</evidence>
<evidence type="ECO:0000256" key="4">
    <source>
        <dbReference type="PIRSR" id="PIRSR601019-1"/>
    </source>
</evidence>
<organism evidence="6 7">
    <name type="scientific">Meloidogyne incognita</name>
    <name type="common">Southern root-knot nematode worm</name>
    <name type="synonym">Oxyuris incognita</name>
    <dbReference type="NCBI Taxonomy" id="6306"/>
    <lineage>
        <taxon>Eukaryota</taxon>
        <taxon>Metazoa</taxon>
        <taxon>Ecdysozoa</taxon>
        <taxon>Nematoda</taxon>
        <taxon>Chromadorea</taxon>
        <taxon>Rhabditida</taxon>
        <taxon>Tylenchina</taxon>
        <taxon>Tylenchomorpha</taxon>
        <taxon>Tylenchoidea</taxon>
        <taxon>Meloidogynidae</taxon>
        <taxon>Meloidogyninae</taxon>
        <taxon>Meloidogyne</taxon>
        <taxon>Meloidogyne incognita group</taxon>
    </lineage>
</organism>
<name>A0A914KFT0_MELIC</name>
<dbReference type="Proteomes" id="UP000887563">
    <property type="component" value="Unplaced"/>
</dbReference>
<dbReference type="Pfam" id="PF00503">
    <property type="entry name" value="G-alpha"/>
    <property type="match status" value="1"/>
</dbReference>
<dbReference type="SMART" id="SM00275">
    <property type="entry name" value="G_alpha"/>
    <property type="match status" value="1"/>
</dbReference>
<dbReference type="FunFam" id="3.40.50.300:FF:000720">
    <property type="entry name" value="Guanine nucleotide-binding protein G(k) subunit alpha"/>
    <property type="match status" value="1"/>
</dbReference>
<dbReference type="GO" id="GO:0005834">
    <property type="term" value="C:heterotrimeric G-protein complex"/>
    <property type="evidence" value="ECO:0007669"/>
    <property type="project" value="TreeGrafter"/>
</dbReference>
<keyword evidence="5" id="KW-0460">Magnesium</keyword>
<evidence type="ECO:0000256" key="3">
    <source>
        <dbReference type="ARBA" id="ARBA00023224"/>
    </source>
</evidence>
<dbReference type="PROSITE" id="PS51882">
    <property type="entry name" value="G_ALPHA"/>
    <property type="match status" value="1"/>
</dbReference>
<dbReference type="Gene3D" id="3.40.50.300">
    <property type="entry name" value="P-loop containing nucleotide triphosphate hydrolases"/>
    <property type="match status" value="1"/>
</dbReference>
<dbReference type="GO" id="GO:0031683">
    <property type="term" value="F:G-protein beta/gamma-subunit complex binding"/>
    <property type="evidence" value="ECO:0007669"/>
    <property type="project" value="InterPro"/>
</dbReference>
<dbReference type="PANTHER" id="PTHR10218">
    <property type="entry name" value="GTP-BINDING PROTEIN ALPHA SUBUNIT"/>
    <property type="match status" value="1"/>
</dbReference>
<evidence type="ECO:0000256" key="5">
    <source>
        <dbReference type="PIRSR" id="PIRSR601019-2"/>
    </source>
</evidence>
<keyword evidence="1 4" id="KW-0547">Nucleotide-binding</keyword>
<keyword evidence="6" id="KW-1185">Reference proteome</keyword>
<dbReference type="SUPFAM" id="SSF47895">
    <property type="entry name" value="Transducin (alpha subunit), insertion domain"/>
    <property type="match status" value="2"/>
</dbReference>
<accession>A0A914KFT0</accession>
<evidence type="ECO:0000313" key="7">
    <source>
        <dbReference type="WBParaSite" id="Minc3s00003g00185"/>
    </source>
</evidence>
<keyword evidence="5" id="KW-0479">Metal-binding</keyword>
<dbReference type="AlphaFoldDB" id="A0A914KFT0"/>
<dbReference type="WBParaSite" id="Minc3s00003g00185">
    <property type="protein sequence ID" value="Minc3s00003g00185"/>
    <property type="gene ID" value="Minc3s00003g00185"/>
</dbReference>
<keyword evidence="3" id="KW-0807">Transducer</keyword>
<sequence>MLVKTNYFENIERIAEKDYRPTNQDILHTRVPTTGVVKLLFTLNGIDFNYFENIERIAEKDYRPTNQDILHTRVPTTGVVKLLFTLNGIDFNIFDVGGQRSERRKWIHIFDDVNAIIFVVAISEYDQKIREDNAT</sequence>
<dbReference type="GO" id="GO:0046872">
    <property type="term" value="F:metal ion binding"/>
    <property type="evidence" value="ECO:0007669"/>
    <property type="project" value="UniProtKB-KW"/>
</dbReference>
<dbReference type="InterPro" id="IPR001019">
    <property type="entry name" value="Gprotein_alpha_su"/>
</dbReference>
<dbReference type="GO" id="GO:0001664">
    <property type="term" value="F:G protein-coupled receptor binding"/>
    <property type="evidence" value="ECO:0007669"/>
    <property type="project" value="TreeGrafter"/>
</dbReference>
<dbReference type="GO" id="GO:0007188">
    <property type="term" value="P:adenylate cyclase-modulating G protein-coupled receptor signaling pathway"/>
    <property type="evidence" value="ECO:0007669"/>
    <property type="project" value="TreeGrafter"/>
</dbReference>
<dbReference type="PRINTS" id="PR00318">
    <property type="entry name" value="GPROTEINA"/>
</dbReference>